<dbReference type="Gene3D" id="1.10.3230.30">
    <property type="entry name" value="Phage gp6-like head-tail connector protein"/>
    <property type="match status" value="1"/>
</dbReference>
<organism evidence="1 2">
    <name type="scientific">Paracoccus onchidii</name>
    <dbReference type="NCBI Taxonomy" id="3017813"/>
    <lineage>
        <taxon>Bacteria</taxon>
        <taxon>Pseudomonadati</taxon>
        <taxon>Pseudomonadota</taxon>
        <taxon>Alphaproteobacteria</taxon>
        <taxon>Rhodobacterales</taxon>
        <taxon>Paracoccaceae</taxon>
        <taxon>Paracoccus</taxon>
    </lineage>
</organism>
<evidence type="ECO:0000313" key="1">
    <source>
        <dbReference type="EMBL" id="MDB6177932.1"/>
    </source>
</evidence>
<keyword evidence="2" id="KW-1185">Reference proteome</keyword>
<reference evidence="1" key="1">
    <citation type="submission" date="2022-12" db="EMBL/GenBank/DDBJ databases">
        <title>Paracoccus onchidii sp. nov., isolated from a marine invertebrate from the South China Sea.</title>
        <authorList>
            <person name="Xu S."/>
            <person name="Liu Z."/>
            <person name="Xu Y."/>
        </authorList>
    </citation>
    <scope>NUCLEOTIDE SEQUENCE</scope>
    <source>
        <strain evidence="1">Z330</strain>
    </source>
</reference>
<protein>
    <recommendedName>
        <fullName evidence="3">Phage gp6-like head-tail connector protein</fullName>
    </recommendedName>
</protein>
<comment type="caution">
    <text evidence="1">The sequence shown here is derived from an EMBL/GenBank/DDBJ whole genome shotgun (WGS) entry which is preliminary data.</text>
</comment>
<dbReference type="EMBL" id="JAQBIE010000011">
    <property type="protein sequence ID" value="MDB6177932.1"/>
    <property type="molecule type" value="Genomic_DNA"/>
</dbReference>
<dbReference type="Proteomes" id="UP001165641">
    <property type="component" value="Unassembled WGS sequence"/>
</dbReference>
<dbReference type="RefSeq" id="WP_271889045.1">
    <property type="nucleotide sequence ID" value="NZ_JAQBIE010000011.1"/>
</dbReference>
<name>A0ABT4ZFQ0_9RHOB</name>
<proteinExistence type="predicted"/>
<sequence>MRVLTDIVALPLSASDLLDHIPFDPDAEHRIQSLIEAATAVVEAATNRPMMRREVEIELPACAWSVFWLPCAPVISLRDANGAELVSAFNEPRIRRGTYAGETIVAEVGYEHKGRIPQQMRQAVILLVKEWLETEISVGDRYDAPVLSFGFQRLVKQVKYSRPQVLC</sequence>
<gene>
    <name evidence="1" type="ORF">PAF17_10510</name>
</gene>
<evidence type="ECO:0008006" key="3">
    <source>
        <dbReference type="Google" id="ProtNLM"/>
    </source>
</evidence>
<accession>A0ABT4ZFQ0</accession>
<evidence type="ECO:0000313" key="2">
    <source>
        <dbReference type="Proteomes" id="UP001165641"/>
    </source>
</evidence>